<dbReference type="PANTHER" id="PTHR11552:SF147">
    <property type="entry name" value="CHOLINE DEHYDROGENASE, MITOCHONDRIAL"/>
    <property type="match status" value="1"/>
</dbReference>
<dbReference type="InterPro" id="IPR036188">
    <property type="entry name" value="FAD/NAD-bd_sf"/>
</dbReference>
<dbReference type="SUPFAM" id="SSF51905">
    <property type="entry name" value="FAD/NAD(P)-binding domain"/>
    <property type="match status" value="1"/>
</dbReference>
<evidence type="ECO:0000256" key="2">
    <source>
        <dbReference type="ARBA" id="ARBA00010790"/>
    </source>
</evidence>
<evidence type="ECO:0000313" key="9">
    <source>
        <dbReference type="EMBL" id="EFG74314.1"/>
    </source>
</evidence>
<proteinExistence type="inferred from homology"/>
<evidence type="ECO:0000259" key="8">
    <source>
        <dbReference type="PROSITE" id="PS00624"/>
    </source>
</evidence>
<reference evidence="9 10" key="1">
    <citation type="submission" date="2010-04" db="EMBL/GenBank/DDBJ databases">
        <authorList>
            <person name="Muzny D."/>
            <person name="Qin X."/>
            <person name="Deng J."/>
            <person name="Jiang H."/>
            <person name="Liu Y."/>
            <person name="Qu J."/>
            <person name="Song X.-Z."/>
            <person name="Zhang L."/>
            <person name="Thornton R."/>
            <person name="Coyle M."/>
            <person name="Francisco L."/>
            <person name="Jackson L."/>
            <person name="Javaid M."/>
            <person name="Korchina V."/>
            <person name="Kovar C."/>
            <person name="Mata R."/>
            <person name="Mathew T."/>
            <person name="Ngo R."/>
            <person name="Nguyen L."/>
            <person name="Nguyen N."/>
            <person name="Okwuonu G."/>
            <person name="Ongeri F."/>
            <person name="Pham C."/>
            <person name="Simmons D."/>
            <person name="Wilczek-Boney K."/>
            <person name="Hale W."/>
            <person name="Jakkamsetti A."/>
            <person name="Pham P."/>
            <person name="Ruth R."/>
            <person name="San Lucas F."/>
            <person name="Warren J."/>
            <person name="Zhang J."/>
            <person name="Zhao Z."/>
            <person name="Zhou C."/>
            <person name="Zhu D."/>
            <person name="Lee S."/>
            <person name="Bess C."/>
            <person name="Blankenburg K."/>
            <person name="Forbes L."/>
            <person name="Fu Q."/>
            <person name="Gubbala S."/>
            <person name="Hirani K."/>
            <person name="Jayaseelan J.C."/>
            <person name="Lara F."/>
            <person name="Munidasa M."/>
            <person name="Palculict T."/>
            <person name="Patil S."/>
            <person name="Pu L.-L."/>
            <person name="Saada N."/>
            <person name="Tang L."/>
            <person name="Weissenberger G."/>
            <person name="Zhu Y."/>
            <person name="Hemphill L."/>
            <person name="Shang Y."/>
            <person name="Youmans B."/>
            <person name="Ayvaz T."/>
            <person name="Ross M."/>
            <person name="Santibanez J."/>
            <person name="Aqrawi P."/>
            <person name="Gross S."/>
            <person name="Joshi V."/>
            <person name="Fowler G."/>
            <person name="Nazareth L."/>
            <person name="Reid J."/>
            <person name="Worley K."/>
            <person name="Petrosino J."/>
            <person name="Highlander S."/>
            <person name="Gibbs R."/>
        </authorList>
    </citation>
    <scope>NUCLEOTIDE SEQUENCE [LARGE SCALE GENOMIC DNA]</scope>
    <source>
        <strain evidence="9 10">ATCC BAA-614</strain>
    </source>
</reference>
<gene>
    <name evidence="9" type="ORF">HMPREF0591_5775</name>
</gene>
<sequence length="551" mass="60186">MTTRSSVQEGDVDRIARYTDREFDRTVQANQRHLRAALRSVYDFVVCGSGSSGSVVARRLAENPTTQVLLIEAGGADNVPAVVDPTAWPTNIGGDRDWGYTSESEPSLGGRRLQMAMGKVLGGGSSINAMVWSRGHARDWDLFAAESGDRSWSYQSVLDVYRRIEDWCGDPDPRRRGTGGEVFVQQAPDPHPVALAMLQGAKAIGIPHYENANGRMMESNRGVALGDLRLCGGQRLSTFRTYTYPLMDRPNLTVLPNALVTRVVVDGRRAAGVEIIYRGQLHTISAAAEVVLSLGAINTPKVLMLSGLGDRDELRDAGVDAKHHLPGVGKNLQDHTAFDCVWEYPDGALPLRNNGSEVVVFERITAASDAPDIFIWQAEAPLSTPENIARYGLPESGWTLFSAIAHPRSRGRIRLSGADPLAPPRIHTNALTERADVDVALACIALSREIGNSVEMRPFVKREVMPGELDGDRLESFVRNATRTFWHQCGTAKMGRDEVSVVDGELKVYGVENLRIADASIMPRITTGNTMAPCVIIGERAAQMLKSEHRI</sequence>
<protein>
    <submittedName>
        <fullName evidence="9">GMC oxidoreductase</fullName>
        <ecNumber evidence="9">1.1.99.1</ecNumber>
    </submittedName>
</protein>
<dbReference type="PROSITE" id="PS00624">
    <property type="entry name" value="GMC_OXRED_2"/>
    <property type="match status" value="1"/>
</dbReference>
<keyword evidence="10" id="KW-1185">Reference proteome</keyword>
<evidence type="ECO:0000256" key="4">
    <source>
        <dbReference type="ARBA" id="ARBA00022827"/>
    </source>
</evidence>
<evidence type="ECO:0000256" key="6">
    <source>
        <dbReference type="RuleBase" id="RU003968"/>
    </source>
</evidence>
<dbReference type="Gene3D" id="3.30.410.40">
    <property type="match status" value="1"/>
</dbReference>
<dbReference type="GO" id="GO:0008812">
    <property type="term" value="F:choline dehydrogenase activity"/>
    <property type="evidence" value="ECO:0007669"/>
    <property type="project" value="UniProtKB-EC"/>
</dbReference>
<feature type="binding site" evidence="5">
    <location>
        <begin position="128"/>
        <end position="131"/>
    </location>
    <ligand>
        <name>FAD</name>
        <dbReference type="ChEBI" id="CHEBI:57692"/>
    </ligand>
</feature>
<name>D5PHY1_9MYCO</name>
<accession>D5PHY1</accession>
<feature type="binding site" evidence="5">
    <location>
        <begin position="486"/>
        <end position="487"/>
    </location>
    <ligand>
        <name>FAD</name>
        <dbReference type="ChEBI" id="CHEBI:57692"/>
    </ligand>
</feature>
<organism evidence="9 10">
    <name type="scientific">Mycobacterium parascrofulaceum ATCC BAA-614</name>
    <dbReference type="NCBI Taxonomy" id="525368"/>
    <lineage>
        <taxon>Bacteria</taxon>
        <taxon>Bacillati</taxon>
        <taxon>Actinomycetota</taxon>
        <taxon>Actinomycetes</taxon>
        <taxon>Mycobacteriales</taxon>
        <taxon>Mycobacteriaceae</taxon>
        <taxon>Mycobacterium</taxon>
        <taxon>Mycobacterium simiae complex</taxon>
    </lineage>
</organism>
<dbReference type="RefSeq" id="WP_007171943.1">
    <property type="nucleotide sequence ID" value="NZ_GG770560.1"/>
</dbReference>
<dbReference type="Pfam" id="PF00732">
    <property type="entry name" value="GMC_oxred_N"/>
    <property type="match status" value="1"/>
</dbReference>
<evidence type="ECO:0000256" key="5">
    <source>
        <dbReference type="PIRSR" id="PIRSR000137-2"/>
    </source>
</evidence>
<comment type="caution">
    <text evidence="9">The sequence shown here is derived from an EMBL/GenBank/DDBJ whole genome shotgun (WGS) entry which is preliminary data.</text>
</comment>
<dbReference type="PIRSF" id="PIRSF000137">
    <property type="entry name" value="Alcohol_oxidase"/>
    <property type="match status" value="1"/>
</dbReference>
<dbReference type="PANTHER" id="PTHR11552">
    <property type="entry name" value="GLUCOSE-METHANOL-CHOLINE GMC OXIDOREDUCTASE"/>
    <property type="match status" value="1"/>
</dbReference>
<dbReference type="InterPro" id="IPR007867">
    <property type="entry name" value="GMC_OxRtase_C"/>
</dbReference>
<dbReference type="Gene3D" id="3.50.50.60">
    <property type="entry name" value="FAD/NAD(P)-binding domain"/>
    <property type="match status" value="1"/>
</dbReference>
<comment type="cofactor">
    <cofactor evidence="1 5">
        <name>FAD</name>
        <dbReference type="ChEBI" id="CHEBI:57692"/>
    </cofactor>
</comment>
<dbReference type="HOGENOM" id="CLU_002865_7_2_11"/>
<evidence type="ECO:0000313" key="10">
    <source>
        <dbReference type="Proteomes" id="UP000003653"/>
    </source>
</evidence>
<feature type="binding site" evidence="5">
    <location>
        <position position="260"/>
    </location>
    <ligand>
        <name>FAD</name>
        <dbReference type="ChEBI" id="CHEBI:57692"/>
    </ligand>
</feature>
<keyword evidence="4 5" id="KW-0274">FAD</keyword>
<evidence type="ECO:0000256" key="3">
    <source>
        <dbReference type="ARBA" id="ARBA00022630"/>
    </source>
</evidence>
<keyword evidence="3 6" id="KW-0285">Flavoprotein</keyword>
<feature type="domain" description="Glucose-methanol-choline oxidoreductase N-terminal" evidence="7">
    <location>
        <begin position="118"/>
        <end position="141"/>
    </location>
</feature>
<dbReference type="GO" id="GO:0050660">
    <property type="term" value="F:flavin adenine dinucleotide binding"/>
    <property type="evidence" value="ECO:0007669"/>
    <property type="project" value="InterPro"/>
</dbReference>
<feature type="binding site" evidence="5">
    <location>
        <position position="120"/>
    </location>
    <ligand>
        <name>FAD</name>
        <dbReference type="ChEBI" id="CHEBI:57692"/>
    </ligand>
</feature>
<keyword evidence="9" id="KW-0560">Oxidoreductase</keyword>
<dbReference type="InterPro" id="IPR000172">
    <property type="entry name" value="GMC_OxRdtase_N"/>
</dbReference>
<evidence type="ECO:0000256" key="1">
    <source>
        <dbReference type="ARBA" id="ARBA00001974"/>
    </source>
</evidence>
<dbReference type="eggNOG" id="COG2303">
    <property type="taxonomic scope" value="Bacteria"/>
</dbReference>
<comment type="similarity">
    <text evidence="2 6">Belongs to the GMC oxidoreductase family.</text>
</comment>
<evidence type="ECO:0000259" key="7">
    <source>
        <dbReference type="PROSITE" id="PS00623"/>
    </source>
</evidence>
<dbReference type="AlphaFoldDB" id="D5PHY1"/>
<dbReference type="PROSITE" id="PS00623">
    <property type="entry name" value="GMC_OXRED_1"/>
    <property type="match status" value="1"/>
</dbReference>
<dbReference type="EMBL" id="ADNV01000369">
    <property type="protein sequence ID" value="EFG74314.1"/>
    <property type="molecule type" value="Genomic_DNA"/>
</dbReference>
<dbReference type="EC" id="1.1.99.1" evidence="9"/>
<dbReference type="Pfam" id="PF05199">
    <property type="entry name" value="GMC_oxred_C"/>
    <property type="match status" value="1"/>
</dbReference>
<feature type="domain" description="Glucose-methanol-choline oxidoreductase N-terminal" evidence="8">
    <location>
        <begin position="295"/>
        <end position="309"/>
    </location>
</feature>
<dbReference type="InterPro" id="IPR012132">
    <property type="entry name" value="GMC_OxRdtase"/>
</dbReference>
<dbReference type="Proteomes" id="UP000003653">
    <property type="component" value="Unassembled WGS sequence"/>
</dbReference>
<dbReference type="SUPFAM" id="SSF54373">
    <property type="entry name" value="FAD-linked reductases, C-terminal domain"/>
    <property type="match status" value="1"/>
</dbReference>